<dbReference type="InterPro" id="IPR032816">
    <property type="entry name" value="VTT_dom"/>
</dbReference>
<evidence type="ECO:0000256" key="1">
    <source>
        <dbReference type="ARBA" id="ARBA00004651"/>
    </source>
</evidence>
<dbReference type="Proteomes" id="UP000251075">
    <property type="component" value="Unassembled WGS sequence"/>
</dbReference>
<keyword evidence="4 6" id="KW-1133">Transmembrane helix</keyword>
<dbReference type="InterPro" id="IPR015414">
    <property type="entry name" value="TMEM64"/>
</dbReference>
<dbReference type="AlphaFoldDB" id="A0A364NXB5"/>
<name>A0A364NXB5_9PROT</name>
<evidence type="ECO:0000256" key="6">
    <source>
        <dbReference type="RuleBase" id="RU366058"/>
    </source>
</evidence>
<evidence type="ECO:0000256" key="2">
    <source>
        <dbReference type="ARBA" id="ARBA00022475"/>
    </source>
</evidence>
<feature type="transmembrane region" description="Helical" evidence="6">
    <location>
        <begin position="200"/>
        <end position="218"/>
    </location>
</feature>
<feature type="transmembrane region" description="Helical" evidence="6">
    <location>
        <begin position="158"/>
        <end position="179"/>
    </location>
</feature>
<accession>A0A364NXB5</accession>
<protein>
    <recommendedName>
        <fullName evidence="6">TVP38/TMEM64 family membrane protein</fullName>
    </recommendedName>
</protein>
<organism evidence="8 9">
    <name type="scientific">Paramagnetospirillum kuznetsovii</name>
    <dbReference type="NCBI Taxonomy" id="2053833"/>
    <lineage>
        <taxon>Bacteria</taxon>
        <taxon>Pseudomonadati</taxon>
        <taxon>Pseudomonadota</taxon>
        <taxon>Alphaproteobacteria</taxon>
        <taxon>Rhodospirillales</taxon>
        <taxon>Magnetospirillaceae</taxon>
        <taxon>Paramagnetospirillum</taxon>
    </lineage>
</organism>
<dbReference type="PANTHER" id="PTHR12677:SF59">
    <property type="entry name" value="GOLGI APPARATUS MEMBRANE PROTEIN TVP38-RELATED"/>
    <property type="match status" value="1"/>
</dbReference>
<dbReference type="OrthoDB" id="7348996at2"/>
<evidence type="ECO:0000259" key="7">
    <source>
        <dbReference type="Pfam" id="PF09335"/>
    </source>
</evidence>
<evidence type="ECO:0000313" key="8">
    <source>
        <dbReference type="EMBL" id="RAU21739.1"/>
    </source>
</evidence>
<proteinExistence type="inferred from homology"/>
<keyword evidence="5 6" id="KW-0472">Membrane</keyword>
<dbReference type="EMBL" id="PGTO01000008">
    <property type="protein sequence ID" value="RAU21739.1"/>
    <property type="molecule type" value="Genomic_DNA"/>
</dbReference>
<sequence>MNSPDPRHPLLNRRALARGLVLIATLAAVGFLIEGLGLKDALDTHWVDSEIRGKGLGGDALFVLVGGLVIAIGLPRQAVCFLAGYAFGFAEGLLWSSLASLLGCVSAFLYARVMGRDFVAARFPERIARLDAFLAGNTLSMTLLLRLLPVGSNLLTNLAAGVSGVLAVPFFVGSLLGYLPQTMVFALLGSGIQVDPVFRIGASVILFIASGVLGVWLFQRYRRGRHLDAATEAALDEVRDNDDSQAV</sequence>
<feature type="transmembrane region" description="Helical" evidence="6">
    <location>
        <begin position="60"/>
        <end position="87"/>
    </location>
</feature>
<evidence type="ECO:0000256" key="4">
    <source>
        <dbReference type="ARBA" id="ARBA00022989"/>
    </source>
</evidence>
<evidence type="ECO:0000313" key="9">
    <source>
        <dbReference type="Proteomes" id="UP000251075"/>
    </source>
</evidence>
<keyword evidence="3 6" id="KW-0812">Transmembrane</keyword>
<gene>
    <name evidence="8" type="ORF">CU669_12280</name>
</gene>
<feature type="domain" description="VTT" evidence="7">
    <location>
        <begin position="74"/>
        <end position="190"/>
    </location>
</feature>
<dbReference type="Pfam" id="PF09335">
    <property type="entry name" value="VTT_dom"/>
    <property type="match status" value="1"/>
</dbReference>
<comment type="subcellular location">
    <subcellularLocation>
        <location evidence="1 6">Cell membrane</location>
        <topology evidence="1 6">Multi-pass membrane protein</topology>
    </subcellularLocation>
</comment>
<keyword evidence="9" id="KW-1185">Reference proteome</keyword>
<feature type="transmembrane region" description="Helical" evidence="6">
    <location>
        <begin position="20"/>
        <end position="39"/>
    </location>
</feature>
<dbReference type="RefSeq" id="WP_112145066.1">
    <property type="nucleotide sequence ID" value="NZ_PGTO01000008.1"/>
</dbReference>
<feature type="transmembrane region" description="Helical" evidence="6">
    <location>
        <begin position="93"/>
        <end position="111"/>
    </location>
</feature>
<reference evidence="8 9" key="1">
    <citation type="submission" date="2017-11" db="EMBL/GenBank/DDBJ databases">
        <title>Draft genome sequence of magnetotactic bacterium Magnetospirillum kuznetsovii LBB-42.</title>
        <authorList>
            <person name="Grouzdev D.S."/>
            <person name="Rysina M.S."/>
            <person name="Baslerov R.V."/>
            <person name="Koziaeva V."/>
        </authorList>
    </citation>
    <scope>NUCLEOTIDE SEQUENCE [LARGE SCALE GENOMIC DNA]</scope>
    <source>
        <strain evidence="8 9">LBB-42</strain>
    </source>
</reference>
<keyword evidence="2 6" id="KW-1003">Cell membrane</keyword>
<comment type="similarity">
    <text evidence="6">Belongs to the TVP38/TMEM64 family.</text>
</comment>
<dbReference type="GO" id="GO:0005886">
    <property type="term" value="C:plasma membrane"/>
    <property type="evidence" value="ECO:0007669"/>
    <property type="project" value="UniProtKB-SubCell"/>
</dbReference>
<evidence type="ECO:0000256" key="5">
    <source>
        <dbReference type="ARBA" id="ARBA00023136"/>
    </source>
</evidence>
<comment type="caution">
    <text evidence="8">The sequence shown here is derived from an EMBL/GenBank/DDBJ whole genome shotgun (WGS) entry which is preliminary data.</text>
</comment>
<evidence type="ECO:0000256" key="3">
    <source>
        <dbReference type="ARBA" id="ARBA00022692"/>
    </source>
</evidence>
<dbReference type="PANTHER" id="PTHR12677">
    <property type="entry name" value="GOLGI APPARATUS MEMBRANE PROTEIN TVP38-RELATED"/>
    <property type="match status" value="1"/>
</dbReference>